<gene>
    <name evidence="1" type="ORF">LCGC14_2340250</name>
</gene>
<dbReference type="EMBL" id="LAZR01033841">
    <property type="protein sequence ID" value="KKL46969.1"/>
    <property type="molecule type" value="Genomic_DNA"/>
</dbReference>
<organism evidence="1">
    <name type="scientific">marine sediment metagenome</name>
    <dbReference type="NCBI Taxonomy" id="412755"/>
    <lineage>
        <taxon>unclassified sequences</taxon>
        <taxon>metagenomes</taxon>
        <taxon>ecological metagenomes</taxon>
    </lineage>
</organism>
<name>A0A0F9CD13_9ZZZZ</name>
<evidence type="ECO:0000313" key="1">
    <source>
        <dbReference type="EMBL" id="KKL46969.1"/>
    </source>
</evidence>
<accession>A0A0F9CD13</accession>
<reference evidence="1" key="1">
    <citation type="journal article" date="2015" name="Nature">
        <title>Complex archaea that bridge the gap between prokaryotes and eukaryotes.</title>
        <authorList>
            <person name="Spang A."/>
            <person name="Saw J.H."/>
            <person name="Jorgensen S.L."/>
            <person name="Zaremba-Niedzwiedzka K."/>
            <person name="Martijn J."/>
            <person name="Lind A.E."/>
            <person name="van Eijk R."/>
            <person name="Schleper C."/>
            <person name="Guy L."/>
            <person name="Ettema T.J."/>
        </authorList>
    </citation>
    <scope>NUCLEOTIDE SEQUENCE</scope>
</reference>
<protein>
    <submittedName>
        <fullName evidence="1">Uncharacterized protein</fullName>
    </submittedName>
</protein>
<sequence length="75" mass="8095">MVGVSSYVAETVNITSNATVRDELRFDVAKSVKFHAGLETATGEALKLDKAGAATVMDWIDYATIADDQRVFLLS</sequence>
<proteinExistence type="predicted"/>
<dbReference type="AlphaFoldDB" id="A0A0F9CD13"/>
<comment type="caution">
    <text evidence="1">The sequence shown here is derived from an EMBL/GenBank/DDBJ whole genome shotgun (WGS) entry which is preliminary data.</text>
</comment>